<evidence type="ECO:0000313" key="2">
    <source>
        <dbReference type="Proteomes" id="UP001085076"/>
    </source>
</evidence>
<evidence type="ECO:0000313" key="1">
    <source>
        <dbReference type="EMBL" id="KAJ0969550.1"/>
    </source>
</evidence>
<sequence>MRDTLIASKDQAQELELVLRRKGKTSMKKAKKNIKNFKKFIQSVRRTVVINQDHVLLSPSQEKQERL</sequence>
<dbReference type="EMBL" id="JAGGNH010000006">
    <property type="protein sequence ID" value="KAJ0969550.1"/>
    <property type="molecule type" value="Genomic_DNA"/>
</dbReference>
<keyword evidence="2" id="KW-1185">Reference proteome</keyword>
<reference evidence="1" key="2">
    <citation type="journal article" date="2022" name="Hortic Res">
        <title>The genome of Dioscorea zingiberensis sheds light on the biosynthesis, origin and evolution of the medicinally important diosgenin saponins.</title>
        <authorList>
            <person name="Li Y."/>
            <person name="Tan C."/>
            <person name="Li Z."/>
            <person name="Guo J."/>
            <person name="Li S."/>
            <person name="Chen X."/>
            <person name="Wang C."/>
            <person name="Dai X."/>
            <person name="Yang H."/>
            <person name="Song W."/>
            <person name="Hou L."/>
            <person name="Xu J."/>
            <person name="Tong Z."/>
            <person name="Xu A."/>
            <person name="Yuan X."/>
            <person name="Wang W."/>
            <person name="Yang Q."/>
            <person name="Chen L."/>
            <person name="Sun Z."/>
            <person name="Wang K."/>
            <person name="Pan B."/>
            <person name="Chen J."/>
            <person name="Bao Y."/>
            <person name="Liu F."/>
            <person name="Qi X."/>
            <person name="Gang D.R."/>
            <person name="Wen J."/>
            <person name="Li J."/>
        </authorList>
    </citation>
    <scope>NUCLEOTIDE SEQUENCE</scope>
    <source>
        <strain evidence="1">Dzin_1.0</strain>
    </source>
</reference>
<dbReference type="Proteomes" id="UP001085076">
    <property type="component" value="Miscellaneous, Linkage group lg06"/>
</dbReference>
<name>A0A9D5CBY0_9LILI</name>
<comment type="caution">
    <text evidence="1">The sequence shown here is derived from an EMBL/GenBank/DDBJ whole genome shotgun (WGS) entry which is preliminary data.</text>
</comment>
<reference evidence="1" key="1">
    <citation type="submission" date="2021-03" db="EMBL/GenBank/DDBJ databases">
        <authorList>
            <person name="Li Z."/>
            <person name="Yang C."/>
        </authorList>
    </citation>
    <scope>NUCLEOTIDE SEQUENCE</scope>
    <source>
        <strain evidence="1">Dzin_1.0</strain>
        <tissue evidence="1">Leaf</tissue>
    </source>
</reference>
<protein>
    <submittedName>
        <fullName evidence="1">Uncharacterized protein</fullName>
    </submittedName>
</protein>
<accession>A0A9D5CBY0</accession>
<gene>
    <name evidence="1" type="ORF">J5N97_022427</name>
</gene>
<proteinExistence type="predicted"/>
<dbReference type="AlphaFoldDB" id="A0A9D5CBY0"/>
<organism evidence="1 2">
    <name type="scientific">Dioscorea zingiberensis</name>
    <dbReference type="NCBI Taxonomy" id="325984"/>
    <lineage>
        <taxon>Eukaryota</taxon>
        <taxon>Viridiplantae</taxon>
        <taxon>Streptophyta</taxon>
        <taxon>Embryophyta</taxon>
        <taxon>Tracheophyta</taxon>
        <taxon>Spermatophyta</taxon>
        <taxon>Magnoliopsida</taxon>
        <taxon>Liliopsida</taxon>
        <taxon>Dioscoreales</taxon>
        <taxon>Dioscoreaceae</taxon>
        <taxon>Dioscorea</taxon>
    </lineage>
</organism>